<dbReference type="Proteomes" id="UP000030755">
    <property type="component" value="Unassembled WGS sequence"/>
</dbReference>
<dbReference type="AlphaFoldDB" id="A0A075ARJ6"/>
<dbReference type="OrthoDB" id="431626at2759"/>
<dbReference type="InterPro" id="IPR016024">
    <property type="entry name" value="ARM-type_fold"/>
</dbReference>
<evidence type="ECO:0000313" key="2">
    <source>
        <dbReference type="EMBL" id="EPZ31122.1"/>
    </source>
</evidence>
<dbReference type="HOGENOM" id="CLU_330674_0_0_1"/>
<dbReference type="SUPFAM" id="SSF48371">
    <property type="entry name" value="ARM repeat"/>
    <property type="match status" value="1"/>
</dbReference>
<reference evidence="2 3" key="1">
    <citation type="journal article" date="2013" name="Curr. Biol.">
        <title>Shared signatures of parasitism and phylogenomics unite Cryptomycota and microsporidia.</title>
        <authorList>
            <person name="James T.Y."/>
            <person name="Pelin A."/>
            <person name="Bonen L."/>
            <person name="Ahrendt S."/>
            <person name="Sain D."/>
            <person name="Corradi N."/>
            <person name="Stajich J.E."/>
        </authorList>
    </citation>
    <scope>NUCLEOTIDE SEQUENCE [LARGE SCALE GENOMIC DNA]</scope>
    <source>
        <strain evidence="2 3">CSF55</strain>
    </source>
</reference>
<dbReference type="Gene3D" id="1.25.10.10">
    <property type="entry name" value="Leucine-rich Repeat Variant"/>
    <property type="match status" value="1"/>
</dbReference>
<dbReference type="STRING" id="988480.A0A075ARJ6"/>
<accession>A0A075ARJ6</accession>
<feature type="compositionally biased region" description="Acidic residues" evidence="1">
    <location>
        <begin position="792"/>
        <end position="808"/>
    </location>
</feature>
<feature type="region of interest" description="Disordered" evidence="1">
    <location>
        <begin position="788"/>
        <end position="808"/>
    </location>
</feature>
<keyword evidence="3" id="KW-1185">Reference proteome</keyword>
<sequence length="867" mass="100183">MGVDAYEAFKHLVYSSFNETSKEKRGEVEYTLEEIFKQDTANAAVWLKRIIQQESSNTPLCKMAAVLFKNNVQNLLPNRREYFDLFLRIAVDNLQLRSIFCYNIAKLLTNEEDCLEMELLDQLFRMLNMKDLNESEVSLTVILGNEDIGDQHFPLVAKYLFPVLPNAFKVGKLKGVVLELVKTSGDLLFIMKKEAKVVAEEFIAEWFEIFSREPTIKVLEIANHLQRMFPSVVKRHTLKLLESLWSGMFQMMEQEWYAQAMEYFVKFMKHEFIKDKIFNQSELFLRVLCKACSFNKEQFEEMEDDLELFIREMDVDMISFGFRVSAMDLAEEIVGVNEEFNFWFQKGLCSVISNPENSEMLEAGLFLFGIVGEEIPVDILQRISCIDNKFIKSRFVWCLKSYVEKVSKPLANELVPFIMECLKSNEKIIKFTVEEMPCDEIVEILLNELRNQSKMNEQVTSCCLSALLCCAYCRVESFERFIEFSVSMFLSIYSSFPVNHLINDITSEIISLLSQNEKFRLLFEKSLINATETLCNGNDEEKSSIIQFLSCLVDCIDELSLDSPYVLIIPNICSCFVNSNDLNLQQAAQKLISLIISKNKKIISSYSLIIQQSLLNCLSNGYFDSQLFIKTLYNVKHENPINFLSNLIPILFNKISSFDPSSQKFIFTISILIHLIHLYDQSLEIIFNLNFDLFLKSWINSFSEIQSENYMGRISILSLCKLLNLNNPSIMNFNVLKEIQSQSNNKIITRSKSKSLTKEFISIPFVVRAVELLIDSLNTIQSLNNNKQNSFEQDENSDDTDWEDDDECTPDHQSLLGAFNSLPTVEELAFDVIENDPSANIDLISTIHQTINMCTHNYPIVNQYLEK</sequence>
<name>A0A075ARJ6_ROZAC</name>
<gene>
    <name evidence="2" type="ORF">O9G_001033</name>
</gene>
<dbReference type="EMBL" id="KE561300">
    <property type="protein sequence ID" value="EPZ31122.1"/>
    <property type="molecule type" value="Genomic_DNA"/>
</dbReference>
<dbReference type="InterPro" id="IPR011989">
    <property type="entry name" value="ARM-like"/>
</dbReference>
<organism evidence="2 3">
    <name type="scientific">Rozella allomycis (strain CSF55)</name>
    <dbReference type="NCBI Taxonomy" id="988480"/>
    <lineage>
        <taxon>Eukaryota</taxon>
        <taxon>Fungi</taxon>
        <taxon>Fungi incertae sedis</taxon>
        <taxon>Cryptomycota</taxon>
        <taxon>Cryptomycota incertae sedis</taxon>
        <taxon>Rozella</taxon>
    </lineage>
</organism>
<evidence type="ECO:0000313" key="3">
    <source>
        <dbReference type="Proteomes" id="UP000030755"/>
    </source>
</evidence>
<proteinExistence type="predicted"/>
<protein>
    <submittedName>
        <fullName evidence="2">Armadillo-type fold domain-containing protein</fullName>
    </submittedName>
</protein>
<evidence type="ECO:0000256" key="1">
    <source>
        <dbReference type="SAM" id="MobiDB-lite"/>
    </source>
</evidence>